<name>A0A383CDJ1_9ZZZZ</name>
<reference evidence="1" key="1">
    <citation type="submission" date="2018-05" db="EMBL/GenBank/DDBJ databases">
        <authorList>
            <person name="Lanie J.A."/>
            <person name="Ng W.-L."/>
            <person name="Kazmierczak K.M."/>
            <person name="Andrzejewski T.M."/>
            <person name="Davidsen T.M."/>
            <person name="Wayne K.J."/>
            <person name="Tettelin H."/>
            <person name="Glass J.I."/>
            <person name="Rusch D."/>
            <person name="Podicherti R."/>
            <person name="Tsui H.-C.T."/>
            <person name="Winkler M.E."/>
        </authorList>
    </citation>
    <scope>NUCLEOTIDE SEQUENCE</scope>
</reference>
<evidence type="ECO:0008006" key="2">
    <source>
        <dbReference type="Google" id="ProtNLM"/>
    </source>
</evidence>
<dbReference type="AlphaFoldDB" id="A0A383CDJ1"/>
<protein>
    <recommendedName>
        <fullName evidence="2">Sialidase domain-containing protein</fullName>
    </recommendedName>
</protein>
<sequence length="88" mass="9660">MALCYAESDDCLHWEKTLSDKGLPYEGHTATNIVLHDSGHHIGLVLNRDQTEPAPKYLMVYNPHVRARAAGKATMSTVLASPDGLAWT</sequence>
<evidence type="ECO:0000313" key="1">
    <source>
        <dbReference type="EMBL" id="SVE30170.1"/>
    </source>
</evidence>
<dbReference type="EMBL" id="UINC01207881">
    <property type="protein sequence ID" value="SVE30170.1"/>
    <property type="molecule type" value="Genomic_DNA"/>
</dbReference>
<feature type="non-terminal residue" evidence="1">
    <location>
        <position position="88"/>
    </location>
</feature>
<gene>
    <name evidence="1" type="ORF">METZ01_LOCUS483024</name>
</gene>
<accession>A0A383CDJ1</accession>
<organism evidence="1">
    <name type="scientific">marine metagenome</name>
    <dbReference type="NCBI Taxonomy" id="408172"/>
    <lineage>
        <taxon>unclassified sequences</taxon>
        <taxon>metagenomes</taxon>
        <taxon>ecological metagenomes</taxon>
    </lineage>
</organism>
<proteinExistence type="predicted"/>